<dbReference type="Pfam" id="PF00989">
    <property type="entry name" value="PAS"/>
    <property type="match status" value="1"/>
</dbReference>
<dbReference type="PROSITE" id="PS50045">
    <property type="entry name" value="SIGMA54_INTERACT_4"/>
    <property type="match status" value="1"/>
</dbReference>
<dbReference type="Gene3D" id="3.30.70.260">
    <property type="match status" value="1"/>
</dbReference>
<evidence type="ECO:0000256" key="1">
    <source>
        <dbReference type="ARBA" id="ARBA00022741"/>
    </source>
</evidence>
<evidence type="ECO:0000313" key="11">
    <source>
        <dbReference type="EMBL" id="QSQ09624.1"/>
    </source>
</evidence>
<dbReference type="SUPFAM" id="SSF46689">
    <property type="entry name" value="Homeodomain-like"/>
    <property type="match status" value="1"/>
</dbReference>
<dbReference type="InterPro" id="IPR058031">
    <property type="entry name" value="AAA_lid_NorR"/>
</dbReference>
<dbReference type="InterPro" id="IPR025944">
    <property type="entry name" value="Sigma_54_int_dom_CS"/>
</dbReference>
<dbReference type="InterPro" id="IPR002912">
    <property type="entry name" value="ACT_dom"/>
</dbReference>
<dbReference type="Gene3D" id="1.10.8.60">
    <property type="match status" value="1"/>
</dbReference>
<dbReference type="PROSITE" id="PS00675">
    <property type="entry name" value="SIGMA54_INTERACT_1"/>
    <property type="match status" value="1"/>
</dbReference>
<evidence type="ECO:0000259" key="8">
    <source>
        <dbReference type="PROSITE" id="PS50045"/>
    </source>
</evidence>
<protein>
    <recommendedName>
        <fullName evidence="7">HTH-type transcriptional regulatory protein TyrR</fullName>
    </recommendedName>
</protein>
<dbReference type="PANTHER" id="PTHR32071">
    <property type="entry name" value="TRANSCRIPTIONAL REGULATORY PROTEIN"/>
    <property type="match status" value="1"/>
</dbReference>
<dbReference type="SUPFAM" id="SSF52540">
    <property type="entry name" value="P-loop containing nucleoside triphosphate hydrolases"/>
    <property type="match status" value="1"/>
</dbReference>
<keyword evidence="3" id="KW-0067">ATP-binding</keyword>
<dbReference type="Pfam" id="PF25601">
    <property type="entry name" value="AAA_lid_14"/>
    <property type="match status" value="1"/>
</dbReference>
<dbReference type="Gene3D" id="3.30.450.20">
    <property type="entry name" value="PAS domain"/>
    <property type="match status" value="1"/>
</dbReference>
<dbReference type="InterPro" id="IPR030828">
    <property type="entry name" value="HTH_TyrR"/>
</dbReference>
<name>A0A8A0RP06_9FIRM</name>
<dbReference type="FunFam" id="3.40.50.300:FF:000006">
    <property type="entry name" value="DNA-binding transcriptional regulator NtrC"/>
    <property type="match status" value="1"/>
</dbReference>
<dbReference type="CDD" id="cd00009">
    <property type="entry name" value="AAA"/>
    <property type="match status" value="1"/>
</dbReference>
<evidence type="ECO:0000256" key="3">
    <source>
        <dbReference type="ARBA" id="ARBA00022840"/>
    </source>
</evidence>
<evidence type="ECO:0000259" key="9">
    <source>
        <dbReference type="PROSITE" id="PS50112"/>
    </source>
</evidence>
<dbReference type="InterPro" id="IPR045865">
    <property type="entry name" value="ACT-like_dom_sf"/>
</dbReference>
<keyword evidence="2" id="KW-0058">Aromatic hydrocarbons catabolism</keyword>
<dbReference type="InterPro" id="IPR000014">
    <property type="entry name" value="PAS"/>
</dbReference>
<dbReference type="EMBL" id="CP059066">
    <property type="protein sequence ID" value="QSQ09624.1"/>
    <property type="molecule type" value="Genomic_DNA"/>
</dbReference>
<dbReference type="Pfam" id="PF00158">
    <property type="entry name" value="Sigma54_activat"/>
    <property type="match status" value="1"/>
</dbReference>
<keyword evidence="4" id="KW-0805">Transcription regulation</keyword>
<dbReference type="InterPro" id="IPR009057">
    <property type="entry name" value="Homeodomain-like_sf"/>
</dbReference>
<dbReference type="InterPro" id="IPR002078">
    <property type="entry name" value="Sigma_54_int"/>
</dbReference>
<feature type="domain" description="Sigma-54 factor interaction" evidence="8">
    <location>
        <begin position="209"/>
        <end position="440"/>
    </location>
</feature>
<proteinExistence type="predicted"/>
<dbReference type="InterPro" id="IPR027417">
    <property type="entry name" value="P-loop_NTPase"/>
</dbReference>
<dbReference type="KEGG" id="kme:H0A61_01999"/>
<dbReference type="InterPro" id="IPR025662">
    <property type="entry name" value="Sigma_54_int_dom_ATP-bd_1"/>
</dbReference>
<keyword evidence="12" id="KW-1185">Reference proteome</keyword>
<dbReference type="GO" id="GO:0006355">
    <property type="term" value="P:regulation of DNA-templated transcription"/>
    <property type="evidence" value="ECO:0007669"/>
    <property type="project" value="InterPro"/>
</dbReference>
<evidence type="ECO:0000256" key="4">
    <source>
        <dbReference type="ARBA" id="ARBA00023015"/>
    </source>
</evidence>
<dbReference type="Pfam" id="PF18024">
    <property type="entry name" value="HTH_50"/>
    <property type="match status" value="1"/>
</dbReference>
<dbReference type="CDD" id="cd00130">
    <property type="entry name" value="PAS"/>
    <property type="match status" value="1"/>
</dbReference>
<evidence type="ECO:0000256" key="5">
    <source>
        <dbReference type="ARBA" id="ARBA00023159"/>
    </source>
</evidence>
<gene>
    <name evidence="11" type="primary">tyrR</name>
    <name evidence="11" type="ORF">H0A61_01999</name>
</gene>
<organism evidence="11 12">
    <name type="scientific">Koleobacter methoxysyntrophicus</name>
    <dbReference type="NCBI Taxonomy" id="2751313"/>
    <lineage>
        <taxon>Bacteria</taxon>
        <taxon>Bacillati</taxon>
        <taxon>Bacillota</taxon>
        <taxon>Clostridia</taxon>
        <taxon>Koleobacterales</taxon>
        <taxon>Koleobacteraceae</taxon>
        <taxon>Koleobacter</taxon>
    </lineage>
</organism>
<accession>A0A8A0RP06</accession>
<dbReference type="SMART" id="SM00091">
    <property type="entry name" value="PAS"/>
    <property type="match status" value="1"/>
</dbReference>
<dbReference type="GO" id="GO:0005524">
    <property type="term" value="F:ATP binding"/>
    <property type="evidence" value="ECO:0007669"/>
    <property type="project" value="UniProtKB-KW"/>
</dbReference>
<keyword evidence="5" id="KW-0010">Activator</keyword>
<dbReference type="PROSITE" id="PS51671">
    <property type="entry name" value="ACT"/>
    <property type="match status" value="1"/>
</dbReference>
<dbReference type="InterPro" id="IPR035965">
    <property type="entry name" value="PAS-like_dom_sf"/>
</dbReference>
<dbReference type="Proteomes" id="UP000662904">
    <property type="component" value="Chromosome"/>
</dbReference>
<dbReference type="NCBIfam" id="TIGR04381">
    <property type="entry name" value="HTH_TypR"/>
    <property type="match status" value="1"/>
</dbReference>
<dbReference type="SUPFAM" id="SSF55021">
    <property type="entry name" value="ACT-like"/>
    <property type="match status" value="1"/>
</dbReference>
<dbReference type="Gene3D" id="1.10.10.60">
    <property type="entry name" value="Homeodomain-like"/>
    <property type="match status" value="1"/>
</dbReference>
<evidence type="ECO:0000259" key="10">
    <source>
        <dbReference type="PROSITE" id="PS51671"/>
    </source>
</evidence>
<dbReference type="Pfam" id="PF01842">
    <property type="entry name" value="ACT"/>
    <property type="match status" value="1"/>
</dbReference>
<dbReference type="PANTHER" id="PTHR32071:SF57">
    <property type="entry name" value="C4-DICARBOXYLATE TRANSPORT TRANSCRIPTIONAL REGULATORY PROTEIN DCTD"/>
    <property type="match status" value="1"/>
</dbReference>
<sequence length="525" mass="59373">MKETLRIKIDTKDRVGMVLDVLKVLSENNINIISMEVSPGVIFLKLDNLPEQVWLKLKEDVQKTKGVENITEIELLPYERRERQIKAVLDSVSEGIIAVDKNGHITIFNPVAEKILQLKEEEVLGKPLKEVLPIDAPMLKTLKTGRGYDNEEIMIDGPKGRSHYITTGRPIKNEYGRTIGAVASLKDMSKVRELVYSITKPSMITFDDIIGESPAIKRVKNLAKTVARSDSTVLLIGESGTGKELFARAIHMASPRSNNPFVPVNCAALPDTLLESELFGYEEGAFTGARKGGKQGLFEFAQRGTIFLDEIGELVPHLQVKLLRVLQEGRVRRIGGNQEIKIDVRVIAATNKDLEEKIRKGEFREDLYYRLNVIPIYIPPLRERKEDIPILLDYFIEKFKAKMNIIEDIKVDGEAMKKLMSYSWPGNIRELANIVERGINLAGSNIIKPENLLVNTDDEKIYDNCNDNPPYQEEIIPLKEATSRAEKEVIEKALKKYKSSREAGRVLGVSHTTILNKMKRYNIKL</sequence>
<evidence type="ECO:0000256" key="6">
    <source>
        <dbReference type="ARBA" id="ARBA00023163"/>
    </source>
</evidence>
<evidence type="ECO:0000256" key="7">
    <source>
        <dbReference type="ARBA" id="ARBA00029500"/>
    </source>
</evidence>
<dbReference type="PROSITE" id="PS50112">
    <property type="entry name" value="PAS"/>
    <property type="match status" value="1"/>
</dbReference>
<dbReference type="AlphaFoldDB" id="A0A8A0RP06"/>
<dbReference type="PROSITE" id="PS00688">
    <property type="entry name" value="SIGMA54_INTERACT_3"/>
    <property type="match status" value="1"/>
</dbReference>
<keyword evidence="6" id="KW-0804">Transcription</keyword>
<dbReference type="RefSeq" id="WP_206706974.1">
    <property type="nucleotide sequence ID" value="NZ_CP059066.1"/>
</dbReference>
<keyword evidence="1" id="KW-0547">Nucleotide-binding</keyword>
<evidence type="ECO:0000313" key="12">
    <source>
        <dbReference type="Proteomes" id="UP000662904"/>
    </source>
</evidence>
<dbReference type="NCBIfam" id="TIGR00229">
    <property type="entry name" value="sensory_box"/>
    <property type="match status" value="1"/>
</dbReference>
<feature type="domain" description="ACT" evidence="10">
    <location>
        <begin position="6"/>
        <end position="69"/>
    </location>
</feature>
<dbReference type="GO" id="GO:0003677">
    <property type="term" value="F:DNA binding"/>
    <property type="evidence" value="ECO:0007669"/>
    <property type="project" value="UniProtKB-KW"/>
</dbReference>
<dbReference type="Gene3D" id="3.40.50.300">
    <property type="entry name" value="P-loop containing nucleotide triphosphate hydrolases"/>
    <property type="match status" value="1"/>
</dbReference>
<dbReference type="SUPFAM" id="SSF55785">
    <property type="entry name" value="PYP-like sensor domain (PAS domain)"/>
    <property type="match status" value="1"/>
</dbReference>
<dbReference type="InterPro" id="IPR003593">
    <property type="entry name" value="AAA+_ATPase"/>
</dbReference>
<reference evidence="11" key="1">
    <citation type="submission" date="2020-07" db="EMBL/GenBank/DDBJ databases">
        <title>Koleobacter methoxysyntrophicus gen. nov., sp. nov., a novel anaerobic bacterium isolated from deep subsurface oil field and proposal of Koleobacterales ord. nov. in the phylum Firmicutes.</title>
        <authorList>
            <person name="Sakamoto S."/>
            <person name="Tamaki H."/>
        </authorList>
    </citation>
    <scope>NUCLEOTIDE SEQUENCE</scope>
    <source>
        <strain evidence="11">NRmbB1</strain>
    </source>
</reference>
<feature type="domain" description="PAS" evidence="9">
    <location>
        <begin position="81"/>
        <end position="126"/>
    </location>
</feature>
<evidence type="ECO:0000256" key="2">
    <source>
        <dbReference type="ARBA" id="ARBA00022797"/>
    </source>
</evidence>
<dbReference type="SMART" id="SM00382">
    <property type="entry name" value="AAA"/>
    <property type="match status" value="1"/>
</dbReference>
<dbReference type="InterPro" id="IPR013767">
    <property type="entry name" value="PAS_fold"/>
</dbReference>